<evidence type="ECO:0000313" key="1">
    <source>
        <dbReference type="EMBL" id="KAK8602240.1"/>
    </source>
</evidence>
<name>A0ABR2GHR0_9ROSI</name>
<dbReference type="EMBL" id="JBBPBM010000001">
    <property type="protein sequence ID" value="KAK8602240.1"/>
    <property type="molecule type" value="Genomic_DNA"/>
</dbReference>
<gene>
    <name evidence="1" type="ORF">V6N12_052054</name>
</gene>
<proteinExistence type="predicted"/>
<sequence>MSWPESQKCRPRFLVFFLPKLPGKSLAVSFISFLPRSSRVFRHASCGGNWMDTGGRRSFQEDFLPVADP</sequence>
<comment type="caution">
    <text evidence="1">The sequence shown here is derived from an EMBL/GenBank/DDBJ whole genome shotgun (WGS) entry which is preliminary data.</text>
</comment>
<organism evidence="1 2">
    <name type="scientific">Hibiscus sabdariffa</name>
    <name type="common">roselle</name>
    <dbReference type="NCBI Taxonomy" id="183260"/>
    <lineage>
        <taxon>Eukaryota</taxon>
        <taxon>Viridiplantae</taxon>
        <taxon>Streptophyta</taxon>
        <taxon>Embryophyta</taxon>
        <taxon>Tracheophyta</taxon>
        <taxon>Spermatophyta</taxon>
        <taxon>Magnoliopsida</taxon>
        <taxon>eudicotyledons</taxon>
        <taxon>Gunneridae</taxon>
        <taxon>Pentapetalae</taxon>
        <taxon>rosids</taxon>
        <taxon>malvids</taxon>
        <taxon>Malvales</taxon>
        <taxon>Malvaceae</taxon>
        <taxon>Malvoideae</taxon>
        <taxon>Hibiscus</taxon>
    </lineage>
</organism>
<evidence type="ECO:0000313" key="2">
    <source>
        <dbReference type="Proteomes" id="UP001472677"/>
    </source>
</evidence>
<keyword evidence="2" id="KW-1185">Reference proteome</keyword>
<dbReference type="Proteomes" id="UP001472677">
    <property type="component" value="Unassembled WGS sequence"/>
</dbReference>
<reference evidence="1 2" key="1">
    <citation type="journal article" date="2024" name="G3 (Bethesda)">
        <title>Genome assembly of Hibiscus sabdariffa L. provides insights into metabolisms of medicinal natural products.</title>
        <authorList>
            <person name="Kim T."/>
        </authorList>
    </citation>
    <scope>NUCLEOTIDE SEQUENCE [LARGE SCALE GENOMIC DNA]</scope>
    <source>
        <strain evidence="1">TK-2024</strain>
        <tissue evidence="1">Old leaves</tissue>
    </source>
</reference>
<accession>A0ABR2GHR0</accession>
<protein>
    <submittedName>
        <fullName evidence="1">Uncharacterized protein</fullName>
    </submittedName>
</protein>